<evidence type="ECO:0000256" key="1">
    <source>
        <dbReference type="ARBA" id="ARBA00004496"/>
    </source>
</evidence>
<dbReference type="Pfam" id="PF00072">
    <property type="entry name" value="Response_reg"/>
    <property type="match status" value="1"/>
</dbReference>
<dbReference type="RefSeq" id="WP_270042877.1">
    <property type="nucleotide sequence ID" value="NZ_JAPDOD010000026.1"/>
</dbReference>
<keyword evidence="7 9" id="KW-0010">Activator</keyword>
<keyword evidence="2 9" id="KW-0963">Cytoplasm</keyword>
<dbReference type="PROSITE" id="PS50110">
    <property type="entry name" value="RESPONSE_REGULATORY"/>
    <property type="match status" value="1"/>
</dbReference>
<dbReference type="InterPro" id="IPR001789">
    <property type="entry name" value="Sig_transdc_resp-reg_receiver"/>
</dbReference>
<dbReference type="InterPro" id="IPR051271">
    <property type="entry name" value="2C-system_Tx_regulators"/>
</dbReference>
<dbReference type="SMART" id="SM00448">
    <property type="entry name" value="REC"/>
    <property type="match status" value="1"/>
</dbReference>
<comment type="caution">
    <text evidence="13">The sequence shown here is derived from an EMBL/GenBank/DDBJ whole genome shotgun (WGS) entry which is preliminary data.</text>
</comment>
<dbReference type="GO" id="GO:0003677">
    <property type="term" value="F:DNA binding"/>
    <property type="evidence" value="ECO:0007669"/>
    <property type="project" value="UniProtKB-KW"/>
</dbReference>
<organism evidence="13 14">
    <name type="scientific">Solirubrobacter ginsenosidimutans</name>
    <dbReference type="NCBI Taxonomy" id="490573"/>
    <lineage>
        <taxon>Bacteria</taxon>
        <taxon>Bacillati</taxon>
        <taxon>Actinomycetota</taxon>
        <taxon>Thermoleophilia</taxon>
        <taxon>Solirubrobacterales</taxon>
        <taxon>Solirubrobacteraceae</taxon>
        <taxon>Solirubrobacter</taxon>
    </lineage>
</organism>
<feature type="domain" description="Response regulatory" evidence="12">
    <location>
        <begin position="5"/>
        <end position="121"/>
    </location>
</feature>
<dbReference type="GO" id="GO:0003700">
    <property type="term" value="F:DNA-binding transcription factor activity"/>
    <property type="evidence" value="ECO:0007669"/>
    <property type="project" value="InterPro"/>
</dbReference>
<dbReference type="PIRSF" id="PIRSF006171">
    <property type="entry name" value="RR_citrat_malat"/>
    <property type="match status" value="1"/>
</dbReference>
<evidence type="ECO:0000256" key="4">
    <source>
        <dbReference type="ARBA" id="ARBA00023012"/>
    </source>
</evidence>
<evidence type="ECO:0000259" key="12">
    <source>
        <dbReference type="PROSITE" id="PS50110"/>
    </source>
</evidence>
<dbReference type="Gene3D" id="3.40.50.2300">
    <property type="match status" value="1"/>
</dbReference>
<evidence type="ECO:0000256" key="7">
    <source>
        <dbReference type="ARBA" id="ARBA00023159"/>
    </source>
</evidence>
<dbReference type="PANTHER" id="PTHR45526">
    <property type="entry name" value="TRANSCRIPTIONAL REGULATORY PROTEIN DPIA"/>
    <property type="match status" value="1"/>
</dbReference>
<dbReference type="GO" id="GO:0005737">
    <property type="term" value="C:cytoplasm"/>
    <property type="evidence" value="ECO:0007669"/>
    <property type="project" value="UniProtKB-SubCell"/>
</dbReference>
<keyword evidence="14" id="KW-1185">Reference proteome</keyword>
<evidence type="ECO:0000256" key="2">
    <source>
        <dbReference type="ARBA" id="ARBA00022490"/>
    </source>
</evidence>
<feature type="region of interest" description="Disordered" evidence="11">
    <location>
        <begin position="204"/>
        <end position="226"/>
    </location>
</feature>
<dbReference type="InterPro" id="IPR011006">
    <property type="entry name" value="CheY-like_superfamily"/>
</dbReference>
<accession>A0A9X3MWB6</accession>
<dbReference type="EMBL" id="JAPDOD010000026">
    <property type="protein sequence ID" value="MDA0163632.1"/>
    <property type="molecule type" value="Genomic_DNA"/>
</dbReference>
<protein>
    <recommendedName>
        <fullName evidence="9">Transcriptional regulatory protein</fullName>
    </recommendedName>
</protein>
<keyword evidence="4 9" id="KW-0902">Two-component regulatory system</keyword>
<name>A0A9X3MWB6_9ACTN</name>
<evidence type="ECO:0000256" key="3">
    <source>
        <dbReference type="ARBA" id="ARBA00022553"/>
    </source>
</evidence>
<keyword evidence="6 9" id="KW-0238">DNA-binding</keyword>
<keyword evidence="8 9" id="KW-0804">Transcription</keyword>
<dbReference type="GO" id="GO:0000156">
    <property type="term" value="F:phosphorelay response regulator activity"/>
    <property type="evidence" value="ECO:0007669"/>
    <property type="project" value="TreeGrafter"/>
</dbReference>
<evidence type="ECO:0000256" key="5">
    <source>
        <dbReference type="ARBA" id="ARBA00023015"/>
    </source>
</evidence>
<proteinExistence type="predicted"/>
<dbReference type="InterPro" id="IPR024187">
    <property type="entry name" value="Sig_transdc_resp-reg_cit/mal"/>
</dbReference>
<dbReference type="AlphaFoldDB" id="A0A9X3MWB6"/>
<keyword evidence="5 9" id="KW-0805">Transcription regulation</keyword>
<dbReference type="SUPFAM" id="SSF52172">
    <property type="entry name" value="CheY-like"/>
    <property type="match status" value="1"/>
</dbReference>
<dbReference type="Proteomes" id="UP001149140">
    <property type="component" value="Unassembled WGS sequence"/>
</dbReference>
<evidence type="ECO:0000256" key="6">
    <source>
        <dbReference type="ARBA" id="ARBA00023125"/>
    </source>
</evidence>
<keyword evidence="3 10" id="KW-0597">Phosphoprotein</keyword>
<evidence type="ECO:0000256" key="11">
    <source>
        <dbReference type="SAM" id="MobiDB-lite"/>
    </source>
</evidence>
<gene>
    <name evidence="13" type="ORF">OM076_25385</name>
</gene>
<evidence type="ECO:0000256" key="8">
    <source>
        <dbReference type="ARBA" id="ARBA00023163"/>
    </source>
</evidence>
<comment type="subcellular location">
    <subcellularLocation>
        <location evidence="1 9">Cytoplasm</location>
    </subcellularLocation>
</comment>
<evidence type="ECO:0000256" key="9">
    <source>
        <dbReference type="PIRNR" id="PIRNR006171"/>
    </source>
</evidence>
<evidence type="ECO:0000313" key="13">
    <source>
        <dbReference type="EMBL" id="MDA0163632.1"/>
    </source>
</evidence>
<reference evidence="13" key="1">
    <citation type="submission" date="2022-10" db="EMBL/GenBank/DDBJ databases">
        <title>The WGS of Solirubrobacter ginsenosidimutans DSM 21036.</title>
        <authorList>
            <person name="Jiang Z."/>
        </authorList>
    </citation>
    <scope>NUCLEOTIDE SEQUENCE</scope>
    <source>
        <strain evidence="13">DSM 21036</strain>
    </source>
</reference>
<evidence type="ECO:0000313" key="14">
    <source>
        <dbReference type="Proteomes" id="UP001149140"/>
    </source>
</evidence>
<evidence type="ECO:0000256" key="10">
    <source>
        <dbReference type="PROSITE-ProRule" id="PRU00169"/>
    </source>
</evidence>
<feature type="modified residue" description="4-aspartylphosphate" evidence="10">
    <location>
        <position position="56"/>
    </location>
</feature>
<dbReference type="PANTHER" id="PTHR45526:SF1">
    <property type="entry name" value="TRANSCRIPTIONAL REGULATORY PROTEIN DCUR-RELATED"/>
    <property type="match status" value="1"/>
</dbReference>
<sequence>MAAWRTVIVEDSPAVAEVHRRLVASVPGFVIAGVAPTAAETRRLVALHHPHLLVLDLALPDGDGLSLLRTLRAAREPVEVIAVTASRGTQVVRDCVHLGVVDYLVKPFAPERLRQALGLFAHRMQALHEGELAQQEVDRLCASGRKPARALPRDLAPETLAQIRTELAAAAGPLSSAQVAERAGVARVTARRYLEYLAASGEAHSDSAADGPGRPAKTYTLSVTPV</sequence>